<protein>
    <submittedName>
        <fullName evidence="1">Uncharacterized protein</fullName>
    </submittedName>
</protein>
<evidence type="ECO:0000313" key="2">
    <source>
        <dbReference type="Proteomes" id="UP000271974"/>
    </source>
</evidence>
<feature type="non-terminal residue" evidence="1">
    <location>
        <position position="189"/>
    </location>
</feature>
<gene>
    <name evidence="1" type="ORF">EGW08_007234</name>
</gene>
<dbReference type="Proteomes" id="UP000271974">
    <property type="component" value="Unassembled WGS sequence"/>
</dbReference>
<keyword evidence="2" id="KW-1185">Reference proteome</keyword>
<accession>A0A3S1BNM3</accession>
<dbReference type="EMBL" id="RQTK01000186">
    <property type="protein sequence ID" value="RUS84989.1"/>
    <property type="molecule type" value="Genomic_DNA"/>
</dbReference>
<dbReference type="AlphaFoldDB" id="A0A3S1BNM3"/>
<organism evidence="1 2">
    <name type="scientific">Elysia chlorotica</name>
    <name type="common">Eastern emerald elysia</name>
    <name type="synonym">Sea slug</name>
    <dbReference type="NCBI Taxonomy" id="188477"/>
    <lineage>
        <taxon>Eukaryota</taxon>
        <taxon>Metazoa</taxon>
        <taxon>Spiralia</taxon>
        <taxon>Lophotrochozoa</taxon>
        <taxon>Mollusca</taxon>
        <taxon>Gastropoda</taxon>
        <taxon>Heterobranchia</taxon>
        <taxon>Euthyneura</taxon>
        <taxon>Panpulmonata</taxon>
        <taxon>Sacoglossa</taxon>
        <taxon>Placobranchoidea</taxon>
        <taxon>Plakobranchidae</taxon>
        <taxon>Elysia</taxon>
    </lineage>
</organism>
<feature type="non-terminal residue" evidence="1">
    <location>
        <position position="1"/>
    </location>
</feature>
<name>A0A3S1BNM3_ELYCH</name>
<comment type="caution">
    <text evidence="1">The sequence shown here is derived from an EMBL/GenBank/DDBJ whole genome shotgun (WGS) entry which is preliminary data.</text>
</comment>
<evidence type="ECO:0000313" key="1">
    <source>
        <dbReference type="EMBL" id="RUS84989.1"/>
    </source>
</evidence>
<sequence length="189" mass="20113">SPVQEGEPLEQEAPRVLHPLEVGAPVLQAKVAEVPEHVQTLVGRDVPVALLANLAKPMNLPSQAPGQHDTADSVGLHVKIGLFKRQDTLSYNITEDWHGGSCGRTLPDVVPVRLASVALLSLDVWESHSDEGHASISEPGDDLVRHIAVVKHTLPELHGEGRVAHHPDHAAADLLQLGGLTHEGTASTL</sequence>
<proteinExistence type="predicted"/>
<reference evidence="1 2" key="1">
    <citation type="submission" date="2019-01" db="EMBL/GenBank/DDBJ databases">
        <title>A draft genome assembly of the solar-powered sea slug Elysia chlorotica.</title>
        <authorList>
            <person name="Cai H."/>
            <person name="Li Q."/>
            <person name="Fang X."/>
            <person name="Li J."/>
            <person name="Curtis N.E."/>
            <person name="Altenburger A."/>
            <person name="Shibata T."/>
            <person name="Feng M."/>
            <person name="Maeda T."/>
            <person name="Schwartz J.A."/>
            <person name="Shigenobu S."/>
            <person name="Lundholm N."/>
            <person name="Nishiyama T."/>
            <person name="Yang H."/>
            <person name="Hasebe M."/>
            <person name="Li S."/>
            <person name="Pierce S.K."/>
            <person name="Wang J."/>
        </authorList>
    </citation>
    <scope>NUCLEOTIDE SEQUENCE [LARGE SCALE GENOMIC DNA]</scope>
    <source>
        <strain evidence="1">EC2010</strain>
        <tissue evidence="1">Whole organism of an adult</tissue>
    </source>
</reference>